<evidence type="ECO:0000313" key="4">
    <source>
        <dbReference type="Proteomes" id="UP000198651"/>
    </source>
</evidence>
<proteinExistence type="inferred from homology"/>
<evidence type="ECO:0000259" key="2">
    <source>
        <dbReference type="Pfam" id="PF03364"/>
    </source>
</evidence>
<name>A0A0S4M666_9BURK</name>
<dbReference type="InterPro" id="IPR044996">
    <property type="entry name" value="COQ10-like"/>
</dbReference>
<dbReference type="SUPFAM" id="SSF55961">
    <property type="entry name" value="Bet v1-like"/>
    <property type="match status" value="1"/>
</dbReference>
<accession>A0A0S4M666</accession>
<dbReference type="PANTHER" id="PTHR12901:SF10">
    <property type="entry name" value="COENZYME Q-BINDING PROTEIN COQ10, MITOCHONDRIAL"/>
    <property type="match status" value="1"/>
</dbReference>
<feature type="domain" description="Coenzyme Q-binding protein COQ10 START" evidence="2">
    <location>
        <begin position="11"/>
        <end position="138"/>
    </location>
</feature>
<evidence type="ECO:0000313" key="3">
    <source>
        <dbReference type="EMBL" id="CUT18218.1"/>
    </source>
</evidence>
<gene>
    <name evidence="3" type="ORF">Ark11_1419</name>
</gene>
<sequence>MAHIYKEALLTYSAHQVFLVIADIPSYPLFLDWCDEAKIDERPSDNMVCATIGINFHGIKQSFQTQNTMIADQSIELSLLKGPFKRLRGLWLLNPIDNQSLSGCHVSFDIEYEFSHVMLEKAVGPVFDKITNSFVDSFVKRVKDVYGKF</sequence>
<dbReference type="AlphaFoldDB" id="A0A0S4M666"/>
<keyword evidence="4" id="KW-1185">Reference proteome</keyword>
<comment type="similarity">
    <text evidence="1">Belongs to the ribosome association toxin RatA family.</text>
</comment>
<evidence type="ECO:0000256" key="1">
    <source>
        <dbReference type="ARBA" id="ARBA00008918"/>
    </source>
</evidence>
<dbReference type="EMBL" id="LN906597">
    <property type="protein sequence ID" value="CUT18218.1"/>
    <property type="molecule type" value="Genomic_DNA"/>
</dbReference>
<dbReference type="Pfam" id="PF03364">
    <property type="entry name" value="Polyketide_cyc"/>
    <property type="match status" value="1"/>
</dbReference>
<dbReference type="OrthoDB" id="9804759at2"/>
<dbReference type="STRING" id="1561003.Ark11_1419"/>
<dbReference type="InterPro" id="IPR005031">
    <property type="entry name" value="COQ10_START"/>
</dbReference>
<dbReference type="PANTHER" id="PTHR12901">
    <property type="entry name" value="SPERM PROTEIN HOMOLOG"/>
    <property type="match status" value="1"/>
</dbReference>
<protein>
    <submittedName>
        <fullName evidence="3">Conserved protein with Polyketide cyclase / dehydrase and lipid transport domain</fullName>
    </submittedName>
</protein>
<dbReference type="InterPro" id="IPR023393">
    <property type="entry name" value="START-like_dom_sf"/>
</dbReference>
<dbReference type="Proteomes" id="UP000198651">
    <property type="component" value="Chromosome I"/>
</dbReference>
<dbReference type="GO" id="GO:0045333">
    <property type="term" value="P:cellular respiration"/>
    <property type="evidence" value="ECO:0007669"/>
    <property type="project" value="InterPro"/>
</dbReference>
<organism evidence="3 4">
    <name type="scientific">Candidatus Ichthyocystis hellenicum</name>
    <dbReference type="NCBI Taxonomy" id="1561003"/>
    <lineage>
        <taxon>Bacteria</taxon>
        <taxon>Pseudomonadati</taxon>
        <taxon>Pseudomonadota</taxon>
        <taxon>Betaproteobacteria</taxon>
        <taxon>Burkholderiales</taxon>
        <taxon>Candidatus Ichthyocystis</taxon>
    </lineage>
</organism>
<dbReference type="RefSeq" id="WP_092343365.1">
    <property type="nucleotide sequence ID" value="NZ_FLSL01000097.1"/>
</dbReference>
<dbReference type="Gene3D" id="3.30.530.20">
    <property type="match status" value="1"/>
</dbReference>
<dbReference type="CDD" id="cd07813">
    <property type="entry name" value="COQ10p_like"/>
    <property type="match status" value="1"/>
</dbReference>
<reference evidence="4" key="1">
    <citation type="submission" date="2015-11" db="EMBL/GenBank/DDBJ databases">
        <authorList>
            <person name="Seth-Smith H.M.B."/>
        </authorList>
    </citation>
    <scope>NUCLEOTIDE SEQUENCE [LARGE SCALE GENOMIC DNA]</scope>
    <source>
        <strain evidence="4">2013Ark11</strain>
    </source>
</reference>
<dbReference type="GO" id="GO:0048039">
    <property type="term" value="F:ubiquinone binding"/>
    <property type="evidence" value="ECO:0007669"/>
    <property type="project" value="InterPro"/>
</dbReference>